<keyword evidence="2" id="KW-0813">Transport</keyword>
<feature type="transmembrane region" description="Helical" evidence="6">
    <location>
        <begin position="81"/>
        <end position="100"/>
    </location>
</feature>
<dbReference type="InterPro" id="IPR020846">
    <property type="entry name" value="MFS_dom"/>
</dbReference>
<evidence type="ECO:0000256" key="4">
    <source>
        <dbReference type="ARBA" id="ARBA00022989"/>
    </source>
</evidence>
<dbReference type="GO" id="GO:0022857">
    <property type="term" value="F:transmembrane transporter activity"/>
    <property type="evidence" value="ECO:0007669"/>
    <property type="project" value="InterPro"/>
</dbReference>
<dbReference type="Gene3D" id="1.20.1250.20">
    <property type="entry name" value="MFS general substrate transporter like domains"/>
    <property type="match status" value="1"/>
</dbReference>
<evidence type="ECO:0000259" key="7">
    <source>
        <dbReference type="PROSITE" id="PS50850"/>
    </source>
</evidence>
<accession>A0AAQ3QRY2</accession>
<feature type="transmembrane region" description="Helical" evidence="6">
    <location>
        <begin position="49"/>
        <end position="69"/>
    </location>
</feature>
<reference evidence="8 9" key="1">
    <citation type="submission" date="2023-10" db="EMBL/GenBank/DDBJ databases">
        <title>Rubellicoccus peritrichatus gen. nov., sp. nov., isolated from an algae of coral reef tank.</title>
        <authorList>
            <person name="Luo J."/>
        </authorList>
    </citation>
    <scope>NUCLEOTIDE SEQUENCE [LARGE SCALE GENOMIC DNA]</scope>
    <source>
        <strain evidence="8 9">CR14</strain>
    </source>
</reference>
<feature type="transmembrane region" description="Helical" evidence="6">
    <location>
        <begin position="227"/>
        <end position="249"/>
    </location>
</feature>
<dbReference type="PROSITE" id="PS50850">
    <property type="entry name" value="MFS"/>
    <property type="match status" value="1"/>
</dbReference>
<organism evidence="8 9">
    <name type="scientific">Rubellicoccus peritrichatus</name>
    <dbReference type="NCBI Taxonomy" id="3080537"/>
    <lineage>
        <taxon>Bacteria</taxon>
        <taxon>Pseudomonadati</taxon>
        <taxon>Verrucomicrobiota</taxon>
        <taxon>Opitutia</taxon>
        <taxon>Puniceicoccales</taxon>
        <taxon>Cerasicoccaceae</taxon>
        <taxon>Rubellicoccus</taxon>
    </lineage>
</organism>
<feature type="transmembrane region" description="Helical" evidence="6">
    <location>
        <begin position="378"/>
        <end position="402"/>
    </location>
</feature>
<evidence type="ECO:0000313" key="8">
    <source>
        <dbReference type="EMBL" id="WOO41798.1"/>
    </source>
</evidence>
<proteinExistence type="predicted"/>
<keyword evidence="3 6" id="KW-0812">Transmembrane</keyword>
<dbReference type="EMBL" id="CP136920">
    <property type="protein sequence ID" value="WOO41798.1"/>
    <property type="molecule type" value="Genomic_DNA"/>
</dbReference>
<protein>
    <submittedName>
        <fullName evidence="8">MFS transporter</fullName>
    </submittedName>
</protein>
<dbReference type="PANTHER" id="PTHR23504:SF15">
    <property type="entry name" value="MAJOR FACILITATOR SUPERFAMILY (MFS) PROFILE DOMAIN-CONTAINING PROTEIN"/>
    <property type="match status" value="1"/>
</dbReference>
<dbReference type="AlphaFoldDB" id="A0AAQ3QRY2"/>
<feature type="transmembrane region" description="Helical" evidence="6">
    <location>
        <begin position="295"/>
        <end position="312"/>
    </location>
</feature>
<dbReference type="KEGG" id="puo:RZN69_01765"/>
<evidence type="ECO:0000256" key="2">
    <source>
        <dbReference type="ARBA" id="ARBA00022448"/>
    </source>
</evidence>
<keyword evidence="9" id="KW-1185">Reference proteome</keyword>
<feature type="transmembrane region" description="Helical" evidence="6">
    <location>
        <begin position="261"/>
        <end position="283"/>
    </location>
</feature>
<dbReference type="SUPFAM" id="SSF103473">
    <property type="entry name" value="MFS general substrate transporter"/>
    <property type="match status" value="1"/>
</dbReference>
<comment type="subcellular location">
    <subcellularLocation>
        <location evidence="1">Membrane</location>
        <topology evidence="1">Multi-pass membrane protein</topology>
    </subcellularLocation>
</comment>
<gene>
    <name evidence="8" type="ORF">RZN69_01765</name>
</gene>
<keyword evidence="5 6" id="KW-0472">Membrane</keyword>
<evidence type="ECO:0000256" key="5">
    <source>
        <dbReference type="ARBA" id="ARBA00023136"/>
    </source>
</evidence>
<feature type="domain" description="Major facilitator superfamily (MFS) profile" evidence="7">
    <location>
        <begin position="4"/>
        <end position="406"/>
    </location>
</feature>
<dbReference type="PANTHER" id="PTHR23504">
    <property type="entry name" value="MAJOR FACILITATOR SUPERFAMILY DOMAIN-CONTAINING PROTEIN 10"/>
    <property type="match status" value="1"/>
</dbReference>
<evidence type="ECO:0000256" key="3">
    <source>
        <dbReference type="ARBA" id="ARBA00022692"/>
    </source>
</evidence>
<dbReference type="RefSeq" id="WP_317834282.1">
    <property type="nucleotide sequence ID" value="NZ_CP136920.1"/>
</dbReference>
<keyword evidence="4 6" id="KW-1133">Transmembrane helix</keyword>
<dbReference type="InterPro" id="IPR011701">
    <property type="entry name" value="MFS"/>
</dbReference>
<evidence type="ECO:0000256" key="6">
    <source>
        <dbReference type="SAM" id="Phobius"/>
    </source>
</evidence>
<feature type="transmembrane region" description="Helical" evidence="6">
    <location>
        <begin position="318"/>
        <end position="340"/>
    </location>
</feature>
<dbReference type="GO" id="GO:0016020">
    <property type="term" value="C:membrane"/>
    <property type="evidence" value="ECO:0007669"/>
    <property type="project" value="UniProtKB-SubCell"/>
</dbReference>
<name>A0AAQ3QRY2_9BACT</name>
<feature type="transmembrane region" description="Helical" evidence="6">
    <location>
        <begin position="142"/>
        <end position="164"/>
    </location>
</feature>
<dbReference type="Proteomes" id="UP001304300">
    <property type="component" value="Chromosome"/>
</dbReference>
<feature type="transmembrane region" description="Helical" evidence="6">
    <location>
        <begin position="106"/>
        <end position="130"/>
    </location>
</feature>
<evidence type="ECO:0000313" key="9">
    <source>
        <dbReference type="Proteomes" id="UP001304300"/>
    </source>
</evidence>
<feature type="transmembrane region" description="Helical" evidence="6">
    <location>
        <begin position="352"/>
        <end position="372"/>
    </location>
</feature>
<evidence type="ECO:0000256" key="1">
    <source>
        <dbReference type="ARBA" id="ARBA00004141"/>
    </source>
</evidence>
<dbReference type="InterPro" id="IPR036259">
    <property type="entry name" value="MFS_trans_sf"/>
</dbReference>
<feature type="transmembrane region" description="Helical" evidence="6">
    <location>
        <begin position="176"/>
        <end position="198"/>
    </location>
</feature>
<dbReference type="Pfam" id="PF07690">
    <property type="entry name" value="MFS_1"/>
    <property type="match status" value="1"/>
</dbReference>
<sequence>MKLAKFSLLLVILLDVMGQGLVIPILTTILMDADQTFLAKDTSKGTRQFYFGITMALFYLGWFLGAAYISKLSDYIGRKQGILICLGGTLSGYILTIFALSFDSLILLVLARMITGFTAGNQPIAQAALVDSCKSDDDKNRAMGLVVVAISIGLVMGPLLGGLLSSESIIGNLASIQLPFYVGGSLVLLCIVLILLSFHNVNFKRRKIKVGILDVFTNLWAIFKHPLTLRIAAVYFFSQIALNVFFIFVDDYLQSRFNFSTLQNSIILIVFGLAIAFSGSVLVAPLARKFRKKRIVYATLFIMGIGLILFILNPIAQLSYLLMIPIVVAWAVNYPLILTLFSNSVNDQEQGWVMGISIALFTIGSGLISLLGGQLMAININLAFALGAVSAFLAAAFVMIFWRGKAFDKIDTI</sequence>